<proteinExistence type="predicted"/>
<name>A0A1X7P8T0_9MICO</name>
<sequence length="147" mass="16245">MKLFSFGRGDADNPLPSNDRGSGKLDDYDYDLLPKSRRGETLLGIADSLPHQDELARILGFGEEEVTAIIPRRSPEEERTDAPMPVRLFANQRPSDLVGYVPRGLENVVDAALARLSEAGKQPRVPARIVKSKGALRVQLLMHETRG</sequence>
<evidence type="ECO:0000313" key="2">
    <source>
        <dbReference type="EMBL" id="SMH47408.1"/>
    </source>
</evidence>
<dbReference type="OrthoDB" id="5111843at2"/>
<dbReference type="RefSeq" id="WP_085477278.1">
    <property type="nucleotide sequence ID" value="NZ_FXBM01000002.1"/>
</dbReference>
<gene>
    <name evidence="2" type="ORF">SAMN06295885_2968</name>
</gene>
<accession>A0A1X7P8T0</accession>
<organism evidence="2 3">
    <name type="scientific">Rathayibacter oskolensis</name>
    <dbReference type="NCBI Taxonomy" id="1891671"/>
    <lineage>
        <taxon>Bacteria</taxon>
        <taxon>Bacillati</taxon>
        <taxon>Actinomycetota</taxon>
        <taxon>Actinomycetes</taxon>
        <taxon>Micrococcales</taxon>
        <taxon>Microbacteriaceae</taxon>
        <taxon>Rathayibacter</taxon>
    </lineage>
</organism>
<dbReference type="EMBL" id="FXBM01000002">
    <property type="protein sequence ID" value="SMH47408.1"/>
    <property type="molecule type" value="Genomic_DNA"/>
</dbReference>
<keyword evidence="3" id="KW-1185">Reference proteome</keyword>
<dbReference type="STRING" id="1891671.SAMN06295885_2968"/>
<dbReference type="Proteomes" id="UP000193711">
    <property type="component" value="Unassembled WGS sequence"/>
</dbReference>
<evidence type="ECO:0000256" key="1">
    <source>
        <dbReference type="SAM" id="MobiDB-lite"/>
    </source>
</evidence>
<reference evidence="3" key="1">
    <citation type="submission" date="2017-04" db="EMBL/GenBank/DDBJ databases">
        <authorList>
            <person name="Varghese N."/>
            <person name="Submissions S."/>
        </authorList>
    </citation>
    <scope>NUCLEOTIDE SEQUENCE [LARGE SCALE GENOMIC DNA]</scope>
    <source>
        <strain evidence="3">VKM Ac-2121</strain>
    </source>
</reference>
<evidence type="ECO:0008006" key="4">
    <source>
        <dbReference type="Google" id="ProtNLM"/>
    </source>
</evidence>
<feature type="region of interest" description="Disordered" evidence="1">
    <location>
        <begin position="1"/>
        <end position="26"/>
    </location>
</feature>
<dbReference type="AlphaFoldDB" id="A0A1X7P8T0"/>
<evidence type="ECO:0000313" key="3">
    <source>
        <dbReference type="Proteomes" id="UP000193711"/>
    </source>
</evidence>
<protein>
    <recommendedName>
        <fullName evidence="4">HIRAN domain-containing protein</fullName>
    </recommendedName>
</protein>